<feature type="transmembrane region" description="Helical" evidence="1">
    <location>
        <begin position="394"/>
        <end position="412"/>
    </location>
</feature>
<evidence type="ECO:0000313" key="3">
    <source>
        <dbReference type="Proteomes" id="UP001056426"/>
    </source>
</evidence>
<dbReference type="EMBL" id="CP098400">
    <property type="protein sequence ID" value="URW80338.1"/>
    <property type="molecule type" value="Genomic_DNA"/>
</dbReference>
<protein>
    <submittedName>
        <fullName evidence="2">Efflux RND transporter permease subunit</fullName>
    </submittedName>
</protein>
<dbReference type="Gene3D" id="3.30.70.1320">
    <property type="entry name" value="Multidrug efflux transporter AcrB pore domain like"/>
    <property type="match status" value="1"/>
</dbReference>
<dbReference type="AlphaFoldDB" id="A0A9J6ZR43"/>
<dbReference type="PRINTS" id="PR00702">
    <property type="entry name" value="ACRIFLAVINRP"/>
</dbReference>
<keyword evidence="1" id="KW-0812">Transmembrane</keyword>
<organism evidence="2 3">
    <name type="scientific">Xiashengella succiniciproducens</name>
    <dbReference type="NCBI Taxonomy" id="2949635"/>
    <lineage>
        <taxon>Bacteria</taxon>
        <taxon>Pseudomonadati</taxon>
        <taxon>Bacteroidota</taxon>
        <taxon>Bacteroidia</taxon>
        <taxon>Marinilabiliales</taxon>
        <taxon>Marinilabiliaceae</taxon>
        <taxon>Xiashengella</taxon>
    </lineage>
</organism>
<dbReference type="RefSeq" id="WP_250724478.1">
    <property type="nucleotide sequence ID" value="NZ_CP098400.1"/>
</dbReference>
<dbReference type="Gene3D" id="1.20.1640.10">
    <property type="entry name" value="Multidrug efflux transporter AcrB transmembrane domain"/>
    <property type="match status" value="2"/>
</dbReference>
<keyword evidence="1" id="KW-0472">Membrane</keyword>
<feature type="transmembrane region" description="Helical" evidence="1">
    <location>
        <begin position="1005"/>
        <end position="1033"/>
    </location>
</feature>
<feature type="transmembrane region" description="Helical" evidence="1">
    <location>
        <begin position="909"/>
        <end position="928"/>
    </location>
</feature>
<feature type="transmembrane region" description="Helical" evidence="1">
    <location>
        <begin position="981"/>
        <end position="999"/>
    </location>
</feature>
<accession>A0A9J6ZR43</accession>
<feature type="transmembrane region" description="Helical" evidence="1">
    <location>
        <begin position="361"/>
        <end position="382"/>
    </location>
</feature>
<dbReference type="SUPFAM" id="SSF82866">
    <property type="entry name" value="Multidrug efflux transporter AcrB transmembrane domain"/>
    <property type="match status" value="2"/>
</dbReference>
<proteinExistence type="predicted"/>
<dbReference type="Gene3D" id="3.30.70.1440">
    <property type="entry name" value="Multidrug efflux transporter AcrB pore domain"/>
    <property type="match status" value="1"/>
</dbReference>
<evidence type="ECO:0000313" key="2">
    <source>
        <dbReference type="EMBL" id="URW80338.1"/>
    </source>
</evidence>
<dbReference type="Gene3D" id="3.30.70.1430">
    <property type="entry name" value="Multidrug efflux transporter AcrB pore domain"/>
    <property type="match status" value="2"/>
</dbReference>
<dbReference type="SUPFAM" id="SSF82693">
    <property type="entry name" value="Multidrug efflux transporter AcrB pore domain, PN1, PN2, PC1 and PC2 subdomains"/>
    <property type="match status" value="2"/>
</dbReference>
<feature type="transmembrane region" description="Helical" evidence="1">
    <location>
        <begin position="934"/>
        <end position="955"/>
    </location>
</feature>
<dbReference type="KEGG" id="alkq:M9189_03085"/>
<reference evidence="2" key="1">
    <citation type="submission" date="2022-05" db="EMBL/GenBank/DDBJ databases">
        <authorList>
            <person name="Sun X."/>
        </authorList>
    </citation>
    <scope>NUCLEOTIDE SEQUENCE</scope>
    <source>
        <strain evidence="2">Ai-910</strain>
    </source>
</reference>
<gene>
    <name evidence="2" type="ORF">M9189_03085</name>
</gene>
<dbReference type="Proteomes" id="UP001056426">
    <property type="component" value="Chromosome"/>
</dbReference>
<feature type="transmembrane region" description="Helical" evidence="1">
    <location>
        <begin position="333"/>
        <end position="354"/>
    </location>
</feature>
<dbReference type="PANTHER" id="PTHR32063:SF18">
    <property type="entry name" value="CATION EFFLUX SYSTEM PROTEIN"/>
    <property type="match status" value="1"/>
</dbReference>
<feature type="transmembrane region" description="Helical" evidence="1">
    <location>
        <begin position="884"/>
        <end position="902"/>
    </location>
</feature>
<feature type="transmembrane region" description="Helical" evidence="1">
    <location>
        <begin position="465"/>
        <end position="488"/>
    </location>
</feature>
<keyword evidence="3" id="KW-1185">Reference proteome</keyword>
<evidence type="ECO:0000256" key="1">
    <source>
        <dbReference type="SAM" id="Phobius"/>
    </source>
</evidence>
<name>A0A9J6ZR43_9BACT</name>
<dbReference type="InterPro" id="IPR027463">
    <property type="entry name" value="AcrB_DN_DC_subdom"/>
</dbReference>
<feature type="transmembrane region" description="Helical" evidence="1">
    <location>
        <begin position="515"/>
        <end position="539"/>
    </location>
</feature>
<dbReference type="PANTHER" id="PTHR32063">
    <property type="match status" value="1"/>
</dbReference>
<dbReference type="GO" id="GO:0005886">
    <property type="term" value="C:plasma membrane"/>
    <property type="evidence" value="ECO:0007669"/>
    <property type="project" value="TreeGrafter"/>
</dbReference>
<dbReference type="Pfam" id="PF00873">
    <property type="entry name" value="ACR_tran"/>
    <property type="match status" value="1"/>
</dbReference>
<reference evidence="2" key="2">
    <citation type="submission" date="2022-06" db="EMBL/GenBank/DDBJ databases">
        <title>Xiashengella guii gen. nov. sp. nov., a bacterium isolated form anaerobic digestion tank.</title>
        <authorList>
            <person name="Huang H."/>
        </authorList>
    </citation>
    <scope>NUCLEOTIDE SEQUENCE</scope>
    <source>
        <strain evidence="2">Ai-910</strain>
    </source>
</reference>
<feature type="transmembrane region" description="Helical" evidence="1">
    <location>
        <begin position="433"/>
        <end position="453"/>
    </location>
</feature>
<dbReference type="Gene3D" id="3.30.2090.10">
    <property type="entry name" value="Multidrug efflux transporter AcrB TolC docking domain, DN and DC subdomains"/>
    <property type="match status" value="2"/>
</dbReference>
<dbReference type="SUPFAM" id="SSF82714">
    <property type="entry name" value="Multidrug efflux transporter AcrB TolC docking domain, DN and DC subdomains"/>
    <property type="match status" value="1"/>
</dbReference>
<keyword evidence="1" id="KW-1133">Transmembrane helix</keyword>
<dbReference type="GO" id="GO:0042910">
    <property type="term" value="F:xenobiotic transmembrane transporter activity"/>
    <property type="evidence" value="ECO:0007669"/>
    <property type="project" value="TreeGrafter"/>
</dbReference>
<sequence length="1041" mass="116266">MKDVGSWALGNRTLVWFLTIVLVAGGIVAYRSMSKMEDPEIKVKTATILTLYPGASAHQVELEVTDKLEKSIRSMKNVGNISSRSMNDASLISVELSTLVPDADVEQHWDVLRRKVAMVHNDLPEGCQPSIVMDDFGDVYGMMYALSYEGYENSEAVRFAELIKKEILKIDGISNVSIYGEHELNIEIELFEDKLANLGVHPAEVLATLQGQNQTIYSGYYESGEARLRVTVNDRYRNVDDISNLLIQGHEGDQLRLCDIARISEKYATPVRNELRYDRKPALGIAISALGGTDITKVGIKVEELISRLEAERLPAGMEMHKIFFQPERVKDALSSFILNLFESVLIVVILLIFTMGMRSGMILGINLVIIVFGSIMILQLFDGTLQRVSLASFVLAMGMLVDNAIVILDGIQIDLQRGHDRRKALTAIGVKTALPLLGATLIAILAFLPIYMSPDTAGFYVRDLFIVLAVSLLLSWVLALTIIPIMADKWIKIKDSYAGKDPYDNKFYHTFRKVLYWALSHRIITLCIGFGLVLISIYCYRFLPQGFFPDMEYDQLYIEYKLQEGLNSSRTRSDLMEIEEYLLAREDVRHVTTSIGGTPSRYNLVRTIADPSLAYGELIVDYVSNKALVASIEEIQNYLNENYPDAYVRVKRYNLMYKKFPIEIEFRGPDPEVLRQLAAQATAIINNCDMVYMPTTDWEPKVPVLTVDYNQPIARNLGLTRQDIGISLMSATDGIPIGTFYDGVESRTINLKCVDKDGKPLKSLENTPIFGLMPSIAGIDRQMIQGLFTGAVSEEDILESLFQTIPLRQAANGVRIEWENPLVIRSNGERAMRVQCYPMPGHAVENARQSIAAQIEAIPLPEGYSLRWEGEYQASNEAMTYLFMYYPLAVVLMVAILIMLFKDVRKPLIIILCMPLLLIGIIAGILISGKPFGFVAMVAALGLVGMLIKNGIVLMDEITLQLSSGMDPVKALMDSSENRFRPVMLASLTTILGMIPLLNDALFGPVAVVIMGGLLIGTLITLLFIPVLYAYFFGIKIKRN</sequence>
<dbReference type="InterPro" id="IPR001036">
    <property type="entry name" value="Acrflvin-R"/>
</dbReference>